<accession>A0AAP3GYI2</accession>
<reference evidence="1" key="1">
    <citation type="submission" date="2022-01" db="EMBL/GenBank/DDBJ databases">
        <title>VMRC isolate genome collection.</title>
        <authorList>
            <person name="France M."/>
            <person name="Rutt L."/>
            <person name="Humphrys M."/>
            <person name="Ravel J."/>
        </authorList>
    </citation>
    <scope>NUCLEOTIDE SEQUENCE</scope>
    <source>
        <strain evidence="1">C0127B5</strain>
    </source>
</reference>
<evidence type="ECO:0000313" key="1">
    <source>
        <dbReference type="EMBL" id="MCZ3845280.1"/>
    </source>
</evidence>
<dbReference type="RefSeq" id="WP_234975105.1">
    <property type="nucleotide sequence ID" value="NZ_JAKEYK010000012.1"/>
</dbReference>
<organism evidence="1 2">
    <name type="scientific">Lactobacillus mulieris</name>
    <dbReference type="NCBI Taxonomy" id="2508708"/>
    <lineage>
        <taxon>Bacteria</taxon>
        <taxon>Bacillati</taxon>
        <taxon>Bacillota</taxon>
        <taxon>Bacilli</taxon>
        <taxon>Lactobacillales</taxon>
        <taxon>Lactobacillaceae</taxon>
        <taxon>Lactobacillus</taxon>
    </lineage>
</organism>
<dbReference type="EMBL" id="JAKHLF010000013">
    <property type="protein sequence ID" value="MCZ3845280.1"/>
    <property type="molecule type" value="Genomic_DNA"/>
</dbReference>
<dbReference type="InterPro" id="IPR036390">
    <property type="entry name" value="WH_DNA-bd_sf"/>
</dbReference>
<gene>
    <name evidence="1" type="ORF">L2422_07210</name>
</gene>
<protein>
    <submittedName>
        <fullName evidence="1">Uncharacterized protein</fullName>
    </submittedName>
</protein>
<dbReference type="AlphaFoldDB" id="A0AAP3GYI2"/>
<proteinExistence type="predicted"/>
<name>A0AAP3GYI2_9LACO</name>
<sequence>MLVTRIKYSYSNGKEEIVPTLIDLTAQLSELEAKVYSCIPKGKANAISQKELAIKVGINPRSVGSIIQKLRTKYFLAIGSSRDYPRSGYFRISSLEEFNQVKNMLINSRDELDRTISCLDKTEFGFN</sequence>
<evidence type="ECO:0000313" key="2">
    <source>
        <dbReference type="Proteomes" id="UP001213015"/>
    </source>
</evidence>
<dbReference type="SUPFAM" id="SSF46785">
    <property type="entry name" value="Winged helix' DNA-binding domain"/>
    <property type="match status" value="1"/>
</dbReference>
<comment type="caution">
    <text evidence="1">The sequence shown here is derived from an EMBL/GenBank/DDBJ whole genome shotgun (WGS) entry which is preliminary data.</text>
</comment>
<dbReference type="Proteomes" id="UP001213015">
    <property type="component" value="Unassembled WGS sequence"/>
</dbReference>